<reference evidence="5 6" key="1">
    <citation type="submission" date="2018-06" db="EMBL/GenBank/DDBJ databases">
        <title>Genomic Encyclopedia of Type Strains, Phase III (KMG-III): the genomes of soil and plant-associated and newly described type strains.</title>
        <authorList>
            <person name="Whitman W."/>
        </authorList>
    </citation>
    <scope>NUCLEOTIDE SEQUENCE [LARGE SCALE GENOMIC DNA]</scope>
    <source>
        <strain evidence="5 6">CGMCC 1.12504</strain>
    </source>
</reference>
<gene>
    <name evidence="5" type="ORF">B0I10_10624</name>
</gene>
<evidence type="ECO:0000256" key="2">
    <source>
        <dbReference type="SAM" id="Phobius"/>
    </source>
</evidence>
<dbReference type="SMART" id="SM00028">
    <property type="entry name" value="TPR"/>
    <property type="match status" value="4"/>
</dbReference>
<dbReference type="PANTHER" id="PTHR34220:SF7">
    <property type="entry name" value="SENSOR HISTIDINE KINASE YPDA"/>
    <property type="match status" value="1"/>
</dbReference>
<feature type="transmembrane region" description="Helical" evidence="2">
    <location>
        <begin position="359"/>
        <end position="382"/>
    </location>
</feature>
<dbReference type="RefSeq" id="WP_112085860.1">
    <property type="nucleotide sequence ID" value="NZ_QLSV01000006.1"/>
</dbReference>
<dbReference type="GO" id="GO:0000155">
    <property type="term" value="F:phosphorelay sensor kinase activity"/>
    <property type="evidence" value="ECO:0007669"/>
    <property type="project" value="InterPro"/>
</dbReference>
<dbReference type="Proteomes" id="UP000249518">
    <property type="component" value="Unassembled WGS sequence"/>
</dbReference>
<dbReference type="InterPro" id="IPR036890">
    <property type="entry name" value="HATPase_C_sf"/>
</dbReference>
<dbReference type="PANTHER" id="PTHR34220">
    <property type="entry name" value="SENSOR HISTIDINE KINASE YPDA"/>
    <property type="match status" value="1"/>
</dbReference>
<feature type="domain" description="Signal transduction histidine kinase internal region" evidence="4">
    <location>
        <begin position="393"/>
        <end position="471"/>
    </location>
</feature>
<evidence type="ECO:0000256" key="1">
    <source>
        <dbReference type="PROSITE-ProRule" id="PRU00339"/>
    </source>
</evidence>
<dbReference type="SUPFAM" id="SSF55874">
    <property type="entry name" value="ATPase domain of HSP90 chaperone/DNA topoisomerase II/histidine kinase"/>
    <property type="match status" value="1"/>
</dbReference>
<dbReference type="Pfam" id="PF13424">
    <property type="entry name" value="TPR_12"/>
    <property type="match status" value="1"/>
</dbReference>
<dbReference type="InterPro" id="IPR050640">
    <property type="entry name" value="Bact_2-comp_sensor_kinase"/>
</dbReference>
<evidence type="ECO:0000313" key="6">
    <source>
        <dbReference type="Proteomes" id="UP000249518"/>
    </source>
</evidence>
<proteinExistence type="predicted"/>
<feature type="signal peptide" evidence="3">
    <location>
        <begin position="1"/>
        <end position="20"/>
    </location>
</feature>
<organism evidence="5 6">
    <name type="scientific">Flavobacterium lacus</name>
    <dbReference type="NCBI Taxonomy" id="1353778"/>
    <lineage>
        <taxon>Bacteria</taxon>
        <taxon>Pseudomonadati</taxon>
        <taxon>Bacteroidota</taxon>
        <taxon>Flavobacteriia</taxon>
        <taxon>Flavobacteriales</taxon>
        <taxon>Flavobacteriaceae</taxon>
        <taxon>Flavobacterium</taxon>
    </lineage>
</organism>
<dbReference type="InterPro" id="IPR011990">
    <property type="entry name" value="TPR-like_helical_dom_sf"/>
</dbReference>
<dbReference type="InterPro" id="IPR010559">
    <property type="entry name" value="Sig_transdc_His_kin_internal"/>
</dbReference>
<keyword evidence="2" id="KW-0812">Transmembrane</keyword>
<sequence>MYNRLKIILFALLFPLVMVAQDTTKTKLGKTSVSKKAIELKETLSESNPTATADKYVELANELDKKGDYAKAEDYLKRALPIYQKQKNKDKIASTTRSIAQIQERQNKVKEAIVSYQSASEEAVEVGYSRVNSNDASRLQNTNPRVQADYLDSNIKILEKEGKKEEAAEVYKQKAEVDLKSENKGMAIENYEKAIAVSKDKPEEVLKLKSEISKVYASENNLDKAIEITKSTITEAEKLGSVSQQIEQQQTLAGLYFKNENQDDAIVLLEETYNLALKNGRTFDAKKAMLALSDYYRQQGNQTKAIELYDKFLNDFDRMVQADSSLVDSKIFQVTEEKIKQLEKERALKDELITKKNKFNYVLIGSVILMLILLGLIAKALFSIKTKNKKIALQSLRREMNPHFIFNSLNSVNQFIAQNNELEANKYLTSYSNLMRNMMETSNKDFISLYSELEQIKKYLDLEHLRFQDKFVYEIVVDEKLDSDAILVPNMLIQPHLENAIWHGLRYRETIGKLKVTFAEENQLIKVSIEDDGIGVEKSRELKTQNQKVHESRGLNNVEERINLLNDLYHQQISYTISSGTDGNGTLVTLYFSKTTKPA</sequence>
<dbReference type="PROSITE" id="PS50005">
    <property type="entry name" value="TPR"/>
    <property type="match status" value="1"/>
</dbReference>
<evidence type="ECO:0000256" key="3">
    <source>
        <dbReference type="SAM" id="SignalP"/>
    </source>
</evidence>
<evidence type="ECO:0000313" key="5">
    <source>
        <dbReference type="EMBL" id="RAR48024.1"/>
    </source>
</evidence>
<accession>A0A328WW03</accession>
<dbReference type="OrthoDB" id="6190788at2"/>
<evidence type="ECO:0000259" key="4">
    <source>
        <dbReference type="Pfam" id="PF06580"/>
    </source>
</evidence>
<keyword evidence="2" id="KW-0472">Membrane</keyword>
<comment type="caution">
    <text evidence="5">The sequence shown here is derived from an EMBL/GenBank/DDBJ whole genome shotgun (WGS) entry which is preliminary data.</text>
</comment>
<dbReference type="AlphaFoldDB" id="A0A328WW03"/>
<dbReference type="Gene3D" id="1.25.40.10">
    <property type="entry name" value="Tetratricopeptide repeat domain"/>
    <property type="match status" value="1"/>
</dbReference>
<keyword evidence="1" id="KW-0802">TPR repeat</keyword>
<feature type="chain" id="PRO_5016446156" evidence="3">
    <location>
        <begin position="21"/>
        <end position="599"/>
    </location>
</feature>
<name>A0A328WW03_9FLAO</name>
<keyword evidence="6" id="KW-1185">Reference proteome</keyword>
<dbReference type="GO" id="GO:0016020">
    <property type="term" value="C:membrane"/>
    <property type="evidence" value="ECO:0007669"/>
    <property type="project" value="InterPro"/>
</dbReference>
<dbReference type="Pfam" id="PF06580">
    <property type="entry name" value="His_kinase"/>
    <property type="match status" value="1"/>
</dbReference>
<protein>
    <submittedName>
        <fullName evidence="5">Tetratricopeptide repeat protein</fullName>
    </submittedName>
</protein>
<feature type="repeat" description="TPR" evidence="1">
    <location>
        <begin position="53"/>
        <end position="86"/>
    </location>
</feature>
<dbReference type="EMBL" id="QLSV01000006">
    <property type="protein sequence ID" value="RAR48024.1"/>
    <property type="molecule type" value="Genomic_DNA"/>
</dbReference>
<keyword evidence="3" id="KW-0732">Signal</keyword>
<keyword evidence="2" id="KW-1133">Transmembrane helix</keyword>
<dbReference type="InterPro" id="IPR019734">
    <property type="entry name" value="TPR_rpt"/>
</dbReference>
<dbReference type="SUPFAM" id="SSF48452">
    <property type="entry name" value="TPR-like"/>
    <property type="match status" value="2"/>
</dbReference>
<dbReference type="Gene3D" id="3.30.565.10">
    <property type="entry name" value="Histidine kinase-like ATPase, C-terminal domain"/>
    <property type="match status" value="1"/>
</dbReference>